<evidence type="ECO:0008006" key="4">
    <source>
        <dbReference type="Google" id="ProtNLM"/>
    </source>
</evidence>
<accession>A0A167NE33</accession>
<dbReference type="Gene3D" id="3.30.1870.10">
    <property type="entry name" value="EreA-like, domain 2"/>
    <property type="match status" value="1"/>
</dbReference>
<dbReference type="Gene3D" id="3.40.1660.10">
    <property type="entry name" value="EreA-like (biosynthetic domain)"/>
    <property type="match status" value="1"/>
</dbReference>
<evidence type="ECO:0000313" key="3">
    <source>
        <dbReference type="Proteomes" id="UP000076661"/>
    </source>
</evidence>
<dbReference type="AlphaFoldDB" id="A0A167NE33"/>
<name>A0A167NE33_9GAMM</name>
<dbReference type="Gene3D" id="1.20.1440.30">
    <property type="entry name" value="Biosynthetic Protein domain"/>
    <property type="match status" value="1"/>
</dbReference>
<organism evidence="2 3">
    <name type="scientific">Pseudoalteromonas luteoviolacea S4060-1</name>
    <dbReference type="NCBI Taxonomy" id="1365257"/>
    <lineage>
        <taxon>Bacteria</taxon>
        <taxon>Pseudomonadati</taxon>
        <taxon>Pseudomonadota</taxon>
        <taxon>Gammaproteobacteria</taxon>
        <taxon>Alteromonadales</taxon>
        <taxon>Pseudoalteromonadaceae</taxon>
        <taxon>Pseudoalteromonas</taxon>
    </lineage>
</organism>
<dbReference type="Pfam" id="PF05139">
    <property type="entry name" value="Erythro_esteras"/>
    <property type="match status" value="1"/>
</dbReference>
<gene>
    <name evidence="2" type="ORF">N478_15730</name>
</gene>
<comment type="caution">
    <text evidence="2">The sequence shown here is derived from an EMBL/GenBank/DDBJ whole genome shotgun (WGS) entry which is preliminary data.</text>
</comment>
<protein>
    <recommendedName>
        <fullName evidence="4">Erythromycin esterase</fullName>
    </recommendedName>
</protein>
<feature type="compositionally biased region" description="Low complexity" evidence="1">
    <location>
        <begin position="30"/>
        <end position="41"/>
    </location>
</feature>
<dbReference type="InterPro" id="IPR052036">
    <property type="entry name" value="Hydrolase/PRTase-associated"/>
</dbReference>
<dbReference type="CDD" id="cd14728">
    <property type="entry name" value="Ere-like"/>
    <property type="match status" value="1"/>
</dbReference>
<dbReference type="RefSeq" id="WP_063380595.1">
    <property type="nucleotide sequence ID" value="NZ_AUXX01000010.1"/>
</dbReference>
<sequence length="452" mass="50476">MYHDQSRHTLTLAKVITFCFVTFITGCGSGSSSPSTSQMPDPTQPDTGNNANYVSFIRDNYVSIASLTDTEDFNDLRSLDAYFSGPRLIQLGESSHGSKQMNQIKNRLTQYLHQYHGFNTIAFESSTFACTNALNSKPDISGRELMGACIFGIWMTESVLDLFDYIVASQNTERPLKLAGFDVQRSGSFDGTHHYQAFFSEALIRQPLTFELDLEALLTTIATLSERDRNCFRDYSQSGCDYIGQQLPDIKAALDKLVDHFANQVTPEPMTLLVARSMRRMMDMIEASYESGISAGIRARDRGMANNFIDLADSVLSSDKIIIWAHNFHIAEHYPSDTTPQKHMGAHLADHYGEDLYTVALYMLSGEHASNSRQRISVTQHAPNSLESLADEATDSIAFLPLNKQDQAGAADDWLFTETIAKEWGTREKKVVLANVYDAIILLPTSNMPDYL</sequence>
<evidence type="ECO:0000256" key="1">
    <source>
        <dbReference type="SAM" id="MobiDB-lite"/>
    </source>
</evidence>
<dbReference type="PANTHER" id="PTHR31299:SF0">
    <property type="entry name" value="ESTERASE, PUTATIVE (AFU_ORTHOLOGUE AFUA_1G05850)-RELATED"/>
    <property type="match status" value="1"/>
</dbReference>
<dbReference type="PATRIC" id="fig|1365257.3.peg.1559"/>
<feature type="region of interest" description="Disordered" evidence="1">
    <location>
        <begin position="30"/>
        <end position="49"/>
    </location>
</feature>
<reference evidence="2 3" key="1">
    <citation type="submission" date="2013-07" db="EMBL/GenBank/DDBJ databases">
        <title>Comparative Genomic and Metabolomic Analysis of Twelve Strains of Pseudoalteromonas luteoviolacea.</title>
        <authorList>
            <person name="Vynne N.G."/>
            <person name="Mansson M."/>
            <person name="Gram L."/>
        </authorList>
    </citation>
    <scope>NUCLEOTIDE SEQUENCE [LARGE SCALE GENOMIC DNA]</scope>
    <source>
        <strain evidence="2 3">S4060-1</strain>
    </source>
</reference>
<dbReference type="Proteomes" id="UP000076661">
    <property type="component" value="Unassembled WGS sequence"/>
</dbReference>
<dbReference type="PANTHER" id="PTHR31299">
    <property type="entry name" value="ESTERASE, PUTATIVE (AFU_ORTHOLOGUE AFUA_1G05850)-RELATED"/>
    <property type="match status" value="1"/>
</dbReference>
<dbReference type="SUPFAM" id="SSF159501">
    <property type="entry name" value="EreA/ChaN-like"/>
    <property type="match status" value="1"/>
</dbReference>
<dbReference type="GO" id="GO:0046677">
    <property type="term" value="P:response to antibiotic"/>
    <property type="evidence" value="ECO:0007669"/>
    <property type="project" value="InterPro"/>
</dbReference>
<proteinExistence type="predicted"/>
<dbReference type="EMBL" id="AUXX01000010">
    <property type="protein sequence ID" value="KZN68072.1"/>
    <property type="molecule type" value="Genomic_DNA"/>
</dbReference>
<evidence type="ECO:0000313" key="2">
    <source>
        <dbReference type="EMBL" id="KZN68072.1"/>
    </source>
</evidence>
<dbReference type="PROSITE" id="PS51257">
    <property type="entry name" value="PROKAR_LIPOPROTEIN"/>
    <property type="match status" value="1"/>
</dbReference>
<dbReference type="InterPro" id="IPR007815">
    <property type="entry name" value="Emycin_Estase"/>
</dbReference>